<evidence type="ECO:0000256" key="12">
    <source>
        <dbReference type="ARBA" id="ARBA00023012"/>
    </source>
</evidence>
<keyword evidence="9 17" id="KW-0418">Kinase</keyword>
<dbReference type="SMART" id="SM00388">
    <property type="entry name" value="HisKA"/>
    <property type="match status" value="1"/>
</dbReference>
<evidence type="ECO:0000256" key="1">
    <source>
        <dbReference type="ARBA" id="ARBA00000085"/>
    </source>
</evidence>
<dbReference type="Gene3D" id="6.10.340.10">
    <property type="match status" value="1"/>
</dbReference>
<gene>
    <name evidence="17" type="ORF">ENL71_08165</name>
</gene>
<keyword evidence="7 14" id="KW-0812">Transmembrane</keyword>
<keyword evidence="10" id="KW-0067">ATP-binding</keyword>
<dbReference type="FunFam" id="1.10.287.130:FF:000001">
    <property type="entry name" value="Two-component sensor histidine kinase"/>
    <property type="match status" value="1"/>
</dbReference>
<dbReference type="GO" id="GO:0000155">
    <property type="term" value="F:phosphorelay sensor kinase activity"/>
    <property type="evidence" value="ECO:0007669"/>
    <property type="project" value="InterPro"/>
</dbReference>
<dbReference type="InterPro" id="IPR003661">
    <property type="entry name" value="HisK_dim/P_dom"/>
</dbReference>
<dbReference type="Gene3D" id="1.10.287.130">
    <property type="match status" value="1"/>
</dbReference>
<keyword evidence="13 14" id="KW-0472">Membrane</keyword>
<dbReference type="SUPFAM" id="SSF55874">
    <property type="entry name" value="ATPase domain of HSP90 chaperone/DNA topoisomerase II/histidine kinase"/>
    <property type="match status" value="1"/>
</dbReference>
<proteinExistence type="predicted"/>
<accession>A0A7C5V273</accession>
<evidence type="ECO:0000256" key="13">
    <source>
        <dbReference type="ARBA" id="ARBA00023136"/>
    </source>
</evidence>
<name>A0A7C5V273_9FIRM</name>
<evidence type="ECO:0000256" key="14">
    <source>
        <dbReference type="SAM" id="Phobius"/>
    </source>
</evidence>
<evidence type="ECO:0000256" key="7">
    <source>
        <dbReference type="ARBA" id="ARBA00022692"/>
    </source>
</evidence>
<comment type="catalytic activity">
    <reaction evidence="1">
        <text>ATP + protein L-histidine = ADP + protein N-phospho-L-histidine.</text>
        <dbReference type="EC" id="2.7.13.3"/>
    </reaction>
</comment>
<evidence type="ECO:0000256" key="8">
    <source>
        <dbReference type="ARBA" id="ARBA00022741"/>
    </source>
</evidence>
<evidence type="ECO:0000256" key="3">
    <source>
        <dbReference type="ARBA" id="ARBA00012438"/>
    </source>
</evidence>
<dbReference type="InterPro" id="IPR036890">
    <property type="entry name" value="HATPase_C_sf"/>
</dbReference>
<dbReference type="PRINTS" id="PR00344">
    <property type="entry name" value="BCTRLSENSOR"/>
</dbReference>
<dbReference type="Gene3D" id="3.30.565.10">
    <property type="entry name" value="Histidine kinase-like ATPase, C-terminal domain"/>
    <property type="match status" value="1"/>
</dbReference>
<reference evidence="17" key="1">
    <citation type="journal article" date="2020" name="mSystems">
        <title>Genome- and Community-Level Interaction Insights into Carbon Utilization and Element Cycling Functions of Hydrothermarchaeota in Hydrothermal Sediment.</title>
        <authorList>
            <person name="Zhou Z."/>
            <person name="Liu Y."/>
            <person name="Xu W."/>
            <person name="Pan J."/>
            <person name="Luo Z.H."/>
            <person name="Li M."/>
        </authorList>
    </citation>
    <scope>NUCLEOTIDE SEQUENCE [LARGE SCALE GENOMIC DNA]</scope>
    <source>
        <strain evidence="17">SpSt-102</strain>
    </source>
</reference>
<keyword evidence="4" id="KW-1003">Cell membrane</keyword>
<evidence type="ECO:0000313" key="17">
    <source>
        <dbReference type="EMBL" id="HHS02446.1"/>
    </source>
</evidence>
<keyword evidence="5" id="KW-0597">Phosphoprotein</keyword>
<dbReference type="PANTHER" id="PTHR45528:SF1">
    <property type="entry name" value="SENSOR HISTIDINE KINASE CPXA"/>
    <property type="match status" value="1"/>
</dbReference>
<dbReference type="EMBL" id="DRUZ01000097">
    <property type="protein sequence ID" value="HHS02446.1"/>
    <property type="molecule type" value="Genomic_DNA"/>
</dbReference>
<evidence type="ECO:0000256" key="9">
    <source>
        <dbReference type="ARBA" id="ARBA00022777"/>
    </source>
</evidence>
<keyword evidence="6" id="KW-0808">Transferase</keyword>
<evidence type="ECO:0000259" key="16">
    <source>
        <dbReference type="PROSITE" id="PS50885"/>
    </source>
</evidence>
<evidence type="ECO:0000259" key="15">
    <source>
        <dbReference type="PROSITE" id="PS50109"/>
    </source>
</evidence>
<comment type="caution">
    <text evidence="17">The sequence shown here is derived from an EMBL/GenBank/DDBJ whole genome shotgun (WGS) entry which is preliminary data.</text>
</comment>
<protein>
    <recommendedName>
        <fullName evidence="3">histidine kinase</fullName>
        <ecNumber evidence="3">2.7.13.3</ecNumber>
    </recommendedName>
</protein>
<evidence type="ECO:0000256" key="6">
    <source>
        <dbReference type="ARBA" id="ARBA00022679"/>
    </source>
</evidence>
<dbReference type="CDD" id="cd00075">
    <property type="entry name" value="HATPase"/>
    <property type="match status" value="1"/>
</dbReference>
<comment type="subcellular location">
    <subcellularLocation>
        <location evidence="2">Cell membrane</location>
        <topology evidence="2">Multi-pass membrane protein</topology>
    </subcellularLocation>
</comment>
<feature type="transmembrane region" description="Helical" evidence="14">
    <location>
        <begin position="160"/>
        <end position="182"/>
    </location>
</feature>
<feature type="domain" description="Histidine kinase" evidence="15">
    <location>
        <begin position="244"/>
        <end position="452"/>
    </location>
</feature>
<evidence type="ECO:0000256" key="11">
    <source>
        <dbReference type="ARBA" id="ARBA00022989"/>
    </source>
</evidence>
<feature type="transmembrane region" description="Helical" evidence="14">
    <location>
        <begin position="7"/>
        <end position="30"/>
    </location>
</feature>
<dbReference type="InterPro" id="IPR003660">
    <property type="entry name" value="HAMP_dom"/>
</dbReference>
<keyword evidence="8" id="KW-0547">Nucleotide-binding</keyword>
<sequence length="454" mass="52665">MSIRIKIYLSYMGLILFIFVVFVVLFYAWFEKYLIDQMKEDNLRFARLIEFVVTNQNRKTIDLKPFEFYFESLESKILQDYIVIVSSDGVIEYSNKELDVETRLKIMKIFDENKDVQYGFEMGSIKEKPCLFTIYGGKSKSVFVIIIADLARVLNFKKRFFLLILQTAGLSCIFAATVAIFISRKMIEGLLRLKEAIKQASQLRFNKKVEITTNDEIGMIATEFNRLIQKIDEYNQAQIRFLQNISHELKTPLTSVRGYAEMLKEGILDKSKMESAADKIIWHVDRLKSLINQIIDLTKIESVENYFCFEKSVLEEVIFEAILENEGHSLSKEVTIEFAPQTKTYVICDKLRLKEAFSNIISNCIKYANNKVTIEIKSEKDEFEVRIEDDGEGFLQGEIDKIFERFYKGKRGESGLGLSIAKAIFDKHGFSIEAENKISKGANFKIRGKTYKEQ</sequence>
<dbReference type="CDD" id="cd00082">
    <property type="entry name" value="HisKA"/>
    <property type="match status" value="1"/>
</dbReference>
<dbReference type="InterPro" id="IPR004358">
    <property type="entry name" value="Sig_transdc_His_kin-like_C"/>
</dbReference>
<evidence type="ECO:0000256" key="10">
    <source>
        <dbReference type="ARBA" id="ARBA00022840"/>
    </source>
</evidence>
<dbReference type="PROSITE" id="PS50109">
    <property type="entry name" value="HIS_KIN"/>
    <property type="match status" value="1"/>
</dbReference>
<feature type="domain" description="HAMP" evidence="16">
    <location>
        <begin position="184"/>
        <end position="236"/>
    </location>
</feature>
<dbReference type="Pfam" id="PF00672">
    <property type="entry name" value="HAMP"/>
    <property type="match status" value="1"/>
</dbReference>
<evidence type="ECO:0000256" key="5">
    <source>
        <dbReference type="ARBA" id="ARBA00022553"/>
    </source>
</evidence>
<dbReference type="PROSITE" id="PS50885">
    <property type="entry name" value="HAMP"/>
    <property type="match status" value="1"/>
</dbReference>
<dbReference type="SUPFAM" id="SSF158472">
    <property type="entry name" value="HAMP domain-like"/>
    <property type="match status" value="1"/>
</dbReference>
<dbReference type="SMART" id="SM00387">
    <property type="entry name" value="HATPase_c"/>
    <property type="match status" value="1"/>
</dbReference>
<dbReference type="InterPro" id="IPR050398">
    <property type="entry name" value="HssS/ArlS-like"/>
</dbReference>
<evidence type="ECO:0000256" key="2">
    <source>
        <dbReference type="ARBA" id="ARBA00004651"/>
    </source>
</evidence>
<dbReference type="AlphaFoldDB" id="A0A7C5V273"/>
<dbReference type="SMART" id="SM00304">
    <property type="entry name" value="HAMP"/>
    <property type="match status" value="1"/>
</dbReference>
<dbReference type="InterPro" id="IPR036097">
    <property type="entry name" value="HisK_dim/P_sf"/>
</dbReference>
<dbReference type="PANTHER" id="PTHR45528">
    <property type="entry name" value="SENSOR HISTIDINE KINASE CPXA"/>
    <property type="match status" value="1"/>
</dbReference>
<dbReference type="Pfam" id="PF02518">
    <property type="entry name" value="HATPase_c"/>
    <property type="match status" value="1"/>
</dbReference>
<keyword evidence="12" id="KW-0902">Two-component regulatory system</keyword>
<keyword evidence="11 14" id="KW-1133">Transmembrane helix</keyword>
<dbReference type="Pfam" id="PF00512">
    <property type="entry name" value="HisKA"/>
    <property type="match status" value="1"/>
</dbReference>
<organism evidence="17">
    <name type="scientific">Caldicellulosiruptor owensensis</name>
    <dbReference type="NCBI Taxonomy" id="55205"/>
    <lineage>
        <taxon>Bacteria</taxon>
        <taxon>Bacillati</taxon>
        <taxon>Bacillota</taxon>
        <taxon>Bacillota incertae sedis</taxon>
        <taxon>Caldicellulosiruptorales</taxon>
        <taxon>Caldicellulosiruptoraceae</taxon>
        <taxon>Caldicellulosiruptor</taxon>
    </lineage>
</organism>
<dbReference type="InterPro" id="IPR003594">
    <property type="entry name" value="HATPase_dom"/>
</dbReference>
<evidence type="ECO:0000256" key="4">
    <source>
        <dbReference type="ARBA" id="ARBA00022475"/>
    </source>
</evidence>
<dbReference type="SUPFAM" id="SSF47384">
    <property type="entry name" value="Homodimeric domain of signal transducing histidine kinase"/>
    <property type="match status" value="1"/>
</dbReference>
<dbReference type="CDD" id="cd06225">
    <property type="entry name" value="HAMP"/>
    <property type="match status" value="1"/>
</dbReference>
<dbReference type="GO" id="GO:0005886">
    <property type="term" value="C:plasma membrane"/>
    <property type="evidence" value="ECO:0007669"/>
    <property type="project" value="UniProtKB-SubCell"/>
</dbReference>
<dbReference type="GO" id="GO:0005524">
    <property type="term" value="F:ATP binding"/>
    <property type="evidence" value="ECO:0007669"/>
    <property type="project" value="UniProtKB-KW"/>
</dbReference>
<dbReference type="InterPro" id="IPR005467">
    <property type="entry name" value="His_kinase_dom"/>
</dbReference>
<dbReference type="EC" id="2.7.13.3" evidence="3"/>